<dbReference type="InParanoid" id="E3JBU5"/>
<name>E3JBU5_PSEI1</name>
<dbReference type="InterPro" id="IPR041698">
    <property type="entry name" value="Methyltransf_25"/>
</dbReference>
<dbReference type="SUPFAM" id="SSF53335">
    <property type="entry name" value="S-adenosyl-L-methionine-dependent methyltransferases"/>
    <property type="match status" value="1"/>
</dbReference>
<keyword evidence="2" id="KW-0489">Methyltransferase</keyword>
<keyword evidence="2" id="KW-0808">Transferase</keyword>
<dbReference type="HOGENOM" id="CLU_085316_0_0_11"/>
<sequence>MSVSADEVMGSATQVASLFAANGVQSLYGPFAAKLYHMLTKHDTVAVDELKAAVAGRPGPALELGCGTGRLTFPLLEWGYATTALDLSPDMLKILQDRLAEPSAAELASRAETVVGDMTSFSLDRKFGIVVIGGSAIWSLDEEQRASAFARIKEHLTPDGRLYITVVNFPQSTEGEPFENIFVFTTEDDTSPLLCTVFNYVDPVESIRSVNILCQRVTNGIVTDTVFGSQLTHPVAPAVLEKEIERAGLTVVGRHTIDAEVSLPNAEASPLRAQLRPTLLEASL</sequence>
<dbReference type="OrthoDB" id="3172472at2"/>
<keyword evidence="3" id="KW-1185">Reference proteome</keyword>
<dbReference type="STRING" id="298654.FraEuI1c_4256"/>
<dbReference type="InterPro" id="IPR050508">
    <property type="entry name" value="Methyltransf_Superfamily"/>
</dbReference>
<dbReference type="RefSeq" id="WP_013425373.1">
    <property type="nucleotide sequence ID" value="NC_014666.1"/>
</dbReference>
<dbReference type="AlphaFoldDB" id="E3JBU5"/>
<protein>
    <submittedName>
        <fullName evidence="2">Methyltransferase type 11</fullName>
    </submittedName>
</protein>
<gene>
    <name evidence="2" type="ordered locus">FraEuI1c_4256</name>
</gene>
<organism evidence="2 3">
    <name type="scientific">Pseudofrankia inefficax (strain DSM 45817 / CECT 9037 / DDB 130130 / EuI1c)</name>
    <name type="common">Frankia inefficax</name>
    <dbReference type="NCBI Taxonomy" id="298654"/>
    <lineage>
        <taxon>Bacteria</taxon>
        <taxon>Bacillati</taxon>
        <taxon>Actinomycetota</taxon>
        <taxon>Actinomycetes</taxon>
        <taxon>Frankiales</taxon>
        <taxon>Frankiaceae</taxon>
        <taxon>Pseudofrankia</taxon>
    </lineage>
</organism>
<dbReference type="Pfam" id="PF13649">
    <property type="entry name" value="Methyltransf_25"/>
    <property type="match status" value="1"/>
</dbReference>
<dbReference type="EMBL" id="CP002299">
    <property type="protein sequence ID" value="ADP82255.1"/>
    <property type="molecule type" value="Genomic_DNA"/>
</dbReference>
<dbReference type="GO" id="GO:0008168">
    <property type="term" value="F:methyltransferase activity"/>
    <property type="evidence" value="ECO:0007669"/>
    <property type="project" value="UniProtKB-KW"/>
</dbReference>
<dbReference type="InterPro" id="IPR049690">
    <property type="entry name" value="Daptide_MTase"/>
</dbReference>
<accession>E3JBU5</accession>
<dbReference type="GO" id="GO:0032259">
    <property type="term" value="P:methylation"/>
    <property type="evidence" value="ECO:0007669"/>
    <property type="project" value="UniProtKB-KW"/>
</dbReference>
<dbReference type="NCBIfam" id="NF041820">
    <property type="entry name" value="daptide_MTase"/>
    <property type="match status" value="1"/>
</dbReference>
<evidence type="ECO:0000259" key="1">
    <source>
        <dbReference type="Pfam" id="PF13649"/>
    </source>
</evidence>
<dbReference type="PANTHER" id="PTHR42912:SF80">
    <property type="entry name" value="METHYLTRANSFERASE DOMAIN-CONTAINING PROTEIN"/>
    <property type="match status" value="1"/>
</dbReference>
<dbReference type="Proteomes" id="UP000002484">
    <property type="component" value="Chromosome"/>
</dbReference>
<dbReference type="PANTHER" id="PTHR42912">
    <property type="entry name" value="METHYLTRANSFERASE"/>
    <property type="match status" value="1"/>
</dbReference>
<evidence type="ECO:0000313" key="2">
    <source>
        <dbReference type="EMBL" id="ADP82255.1"/>
    </source>
</evidence>
<evidence type="ECO:0000313" key="3">
    <source>
        <dbReference type="Proteomes" id="UP000002484"/>
    </source>
</evidence>
<dbReference type="CDD" id="cd02440">
    <property type="entry name" value="AdoMet_MTases"/>
    <property type="match status" value="1"/>
</dbReference>
<dbReference type="InterPro" id="IPR029063">
    <property type="entry name" value="SAM-dependent_MTases_sf"/>
</dbReference>
<dbReference type="eggNOG" id="COG2227">
    <property type="taxonomic scope" value="Bacteria"/>
</dbReference>
<proteinExistence type="predicted"/>
<dbReference type="KEGG" id="fri:FraEuI1c_4256"/>
<feature type="domain" description="Methyltransferase" evidence="1">
    <location>
        <begin position="62"/>
        <end position="160"/>
    </location>
</feature>
<reference evidence="2 3" key="1">
    <citation type="submission" date="2010-10" db="EMBL/GenBank/DDBJ databases">
        <title>Complete sequence of Frankia sp. EuI1c.</title>
        <authorList>
            <consortium name="US DOE Joint Genome Institute"/>
            <person name="Lucas S."/>
            <person name="Copeland A."/>
            <person name="Lapidus A."/>
            <person name="Cheng J.-F."/>
            <person name="Bruce D."/>
            <person name="Goodwin L."/>
            <person name="Pitluck S."/>
            <person name="Chertkov O."/>
            <person name="Detter J.C."/>
            <person name="Han C."/>
            <person name="Tapia R."/>
            <person name="Land M."/>
            <person name="Hauser L."/>
            <person name="Jeffries C."/>
            <person name="Kyrpides N."/>
            <person name="Ivanova N."/>
            <person name="Mikhailova N."/>
            <person name="Beauchemin N."/>
            <person name="Sen A."/>
            <person name="Sur S.A."/>
            <person name="Gtari M."/>
            <person name="Wall L."/>
            <person name="Tisa L."/>
            <person name="Woyke T."/>
        </authorList>
    </citation>
    <scope>NUCLEOTIDE SEQUENCE [LARGE SCALE GENOMIC DNA]</scope>
    <source>
        <strain evidence="3">DSM 45817 / CECT 9037 / EuI1c</strain>
    </source>
</reference>
<dbReference type="Gene3D" id="3.40.50.150">
    <property type="entry name" value="Vaccinia Virus protein VP39"/>
    <property type="match status" value="1"/>
</dbReference>